<evidence type="ECO:0000313" key="3">
    <source>
        <dbReference type="Proteomes" id="UP001155604"/>
    </source>
</evidence>
<dbReference type="InterPro" id="IPR016181">
    <property type="entry name" value="Acyl_CoA_acyltransferase"/>
</dbReference>
<reference evidence="2" key="1">
    <citation type="journal article" date="2023" name="Int. J. Syst. Evol. Microbiol.">
        <title>&lt;i&gt;Shewanella septentrionalis&lt;/i&gt; sp. nov. and &lt;i&gt;Shewanella holmiensis&lt;/i&gt; sp. nov., isolated from Baltic Sea water and sediments.</title>
        <authorList>
            <person name="Martin-Rodriguez A.J."/>
            <person name="Thorell K."/>
            <person name="Joffre E."/>
            <person name="Jensie-Markopoulos S."/>
            <person name="Moore E.R.B."/>
            <person name="Sjoling A."/>
        </authorList>
    </citation>
    <scope>NUCLEOTIDE SEQUENCE</scope>
    <source>
        <strain evidence="2">SP1W3</strain>
    </source>
</reference>
<sequence>MIFDEFNSRIGLSAKAANANDNLFMAQLFYSTKPFFYGLGLPREVVDTMLAQQYQLQQASYREQYPNANTYILFYQQQTIGKVMLDISEYRIHLVDLIMIPSMRGQGFGSATLANIKQEAIKRHLPVGLSVEAENTRAKKLYLQHGFKFESCSETHELMRWDGLT</sequence>
<dbReference type="AlphaFoldDB" id="A0A9X2WT81"/>
<comment type="caution">
    <text evidence="2">The sequence shown here is derived from an EMBL/GenBank/DDBJ whole genome shotgun (WGS) entry which is preliminary data.</text>
</comment>
<feature type="domain" description="N-acetyltransferase" evidence="1">
    <location>
        <begin position="30"/>
        <end position="165"/>
    </location>
</feature>
<organism evidence="2 3">
    <name type="scientific">Shewanella septentrionalis</name>
    <dbReference type="NCBI Taxonomy" id="2952223"/>
    <lineage>
        <taxon>Bacteria</taxon>
        <taxon>Pseudomonadati</taxon>
        <taxon>Pseudomonadota</taxon>
        <taxon>Gammaproteobacteria</taxon>
        <taxon>Alteromonadales</taxon>
        <taxon>Shewanellaceae</taxon>
        <taxon>Shewanella</taxon>
    </lineage>
</organism>
<dbReference type="GO" id="GO:0016747">
    <property type="term" value="F:acyltransferase activity, transferring groups other than amino-acyl groups"/>
    <property type="evidence" value="ECO:0007669"/>
    <property type="project" value="InterPro"/>
</dbReference>
<dbReference type="Pfam" id="PF00583">
    <property type="entry name" value="Acetyltransf_1"/>
    <property type="match status" value="1"/>
</dbReference>
<dbReference type="SUPFAM" id="SSF55729">
    <property type="entry name" value="Acyl-CoA N-acyltransferases (Nat)"/>
    <property type="match status" value="1"/>
</dbReference>
<gene>
    <name evidence="2" type="ORF">NE536_04650</name>
</gene>
<proteinExistence type="predicted"/>
<accession>A0A9X2WT81</accession>
<evidence type="ECO:0000259" key="1">
    <source>
        <dbReference type="PROSITE" id="PS51186"/>
    </source>
</evidence>
<keyword evidence="3" id="KW-1185">Reference proteome</keyword>
<dbReference type="RefSeq" id="WP_261271932.1">
    <property type="nucleotide sequence ID" value="NZ_JAMTCC010000006.1"/>
</dbReference>
<dbReference type="InterPro" id="IPR000182">
    <property type="entry name" value="GNAT_dom"/>
</dbReference>
<dbReference type="Gene3D" id="3.40.630.30">
    <property type="match status" value="1"/>
</dbReference>
<name>A0A9X2WT81_9GAMM</name>
<dbReference type="Proteomes" id="UP001155604">
    <property type="component" value="Unassembled WGS sequence"/>
</dbReference>
<dbReference type="PROSITE" id="PS51186">
    <property type="entry name" value="GNAT"/>
    <property type="match status" value="1"/>
</dbReference>
<protein>
    <submittedName>
        <fullName evidence="2">GNAT family N-acetyltransferase</fullName>
    </submittedName>
</protein>
<evidence type="ECO:0000313" key="2">
    <source>
        <dbReference type="EMBL" id="MCT7944652.1"/>
    </source>
</evidence>
<dbReference type="EMBL" id="JAMTCC010000006">
    <property type="protein sequence ID" value="MCT7944652.1"/>
    <property type="molecule type" value="Genomic_DNA"/>
</dbReference>